<evidence type="ECO:0000256" key="7">
    <source>
        <dbReference type="ARBA" id="ARBA00022840"/>
    </source>
</evidence>
<evidence type="ECO:0000313" key="11">
    <source>
        <dbReference type="EMBL" id="QHO63323.1"/>
    </source>
</evidence>
<keyword evidence="6 10" id="KW-0547">Nucleotide-binding</keyword>
<accession>A0A857N7J3</accession>
<keyword evidence="8 10" id="KW-0460">Magnesium</keyword>
<dbReference type="Gene3D" id="3.40.50.300">
    <property type="entry name" value="P-loop containing nucleotide triphosphate hydrolases"/>
    <property type="match status" value="1"/>
</dbReference>
<sequence length="340" mass="38785">MKDRLSTNLVKALVITGPTATGKTTLALKLAKLFPADLISADSRQVYTSLNLIPGKDIPSSFHKKNSSITLNQSPIPIYTNNKTSIYGYDLVDPNQPWNLNFFHQFAWKVIIYVSQQKRLPIIVGGTGLYIDTLFNPTPNTQVPPNPILRARLEKLSINKLQNKLLNLSPEKFNSLNHSDQHNPRRLIRAIEILSSSVIHPKSNHSSPQLDCLKIALTAPLSTLEKNITKRVKQRLNSDYLNELNILKSLDPDLKLPASSALGYQILSDFHQKKITRQQATTLWVNQELNYAKRQLTWLRAQSNYHWIDISPKNHAKQVVDLVTRWYSETNHDRYTQPQN</sequence>
<dbReference type="KEGG" id="caqa:MICH65_0342"/>
<keyword evidence="12" id="KW-1185">Reference proteome</keyword>
<evidence type="ECO:0000256" key="8">
    <source>
        <dbReference type="ARBA" id="ARBA00022842"/>
    </source>
</evidence>
<keyword evidence="7 10" id="KW-0067">ATP-binding</keyword>
<comment type="cofactor">
    <cofactor evidence="1 10">
        <name>Mg(2+)</name>
        <dbReference type="ChEBI" id="CHEBI:18420"/>
    </cofactor>
</comment>
<dbReference type="InterPro" id="IPR027417">
    <property type="entry name" value="P-loop_NTPase"/>
</dbReference>
<dbReference type="Gene3D" id="1.10.287.890">
    <property type="entry name" value="Crystal structure of tRNA isopentenylpyrophosphate transferase (bh2366) domain"/>
    <property type="match status" value="1"/>
</dbReference>
<dbReference type="InterPro" id="IPR018022">
    <property type="entry name" value="IPT"/>
</dbReference>
<dbReference type="SUPFAM" id="SSF52540">
    <property type="entry name" value="P-loop containing nucleoside triphosphate hydrolases"/>
    <property type="match status" value="1"/>
</dbReference>
<dbReference type="GO" id="GO:0006400">
    <property type="term" value="P:tRNA modification"/>
    <property type="evidence" value="ECO:0007669"/>
    <property type="project" value="TreeGrafter"/>
</dbReference>
<dbReference type="PANTHER" id="PTHR11088:SF60">
    <property type="entry name" value="TRNA DIMETHYLALLYLTRANSFERASE"/>
    <property type="match status" value="1"/>
</dbReference>
<dbReference type="EC" id="2.5.1.75" evidence="10"/>
<comment type="subunit">
    <text evidence="10">Monomer.</text>
</comment>
<gene>
    <name evidence="10" type="primary">miaA</name>
    <name evidence="11" type="ORF">MICH65_0342</name>
</gene>
<comment type="catalytic activity">
    <reaction evidence="9 10">
        <text>adenosine(37) in tRNA + dimethylallyl diphosphate = N(6)-dimethylallyladenosine(37) in tRNA + diphosphate</text>
        <dbReference type="Rhea" id="RHEA:26482"/>
        <dbReference type="Rhea" id="RHEA-COMP:10162"/>
        <dbReference type="Rhea" id="RHEA-COMP:10375"/>
        <dbReference type="ChEBI" id="CHEBI:33019"/>
        <dbReference type="ChEBI" id="CHEBI:57623"/>
        <dbReference type="ChEBI" id="CHEBI:74411"/>
        <dbReference type="ChEBI" id="CHEBI:74415"/>
        <dbReference type="EC" id="2.5.1.75"/>
    </reaction>
</comment>
<evidence type="ECO:0000313" key="12">
    <source>
        <dbReference type="Proteomes" id="UP000463983"/>
    </source>
</evidence>
<feature type="binding site" evidence="10">
    <location>
        <begin position="17"/>
        <end position="24"/>
    </location>
    <ligand>
        <name>ATP</name>
        <dbReference type="ChEBI" id="CHEBI:30616"/>
    </ligand>
</feature>
<evidence type="ECO:0000256" key="3">
    <source>
        <dbReference type="ARBA" id="ARBA00005842"/>
    </source>
</evidence>
<dbReference type="Pfam" id="PF01715">
    <property type="entry name" value="IPPT"/>
    <property type="match status" value="1"/>
</dbReference>
<proteinExistence type="inferred from homology"/>
<feature type="region of interest" description="Interaction with substrate tRNA" evidence="10">
    <location>
        <begin position="42"/>
        <end position="45"/>
    </location>
</feature>
<organism evidence="11 12">
    <name type="scientific">Candidatus Chazhemtobacterium aquaticus</name>
    <dbReference type="NCBI Taxonomy" id="2715735"/>
    <lineage>
        <taxon>Bacteria</taxon>
        <taxon>Candidatus Chazhemtobacteraceae</taxon>
        <taxon>Candidatus Chazhemtobacterium</taxon>
    </lineage>
</organism>
<evidence type="ECO:0000256" key="6">
    <source>
        <dbReference type="ARBA" id="ARBA00022741"/>
    </source>
</evidence>
<evidence type="ECO:0000256" key="2">
    <source>
        <dbReference type="ARBA" id="ARBA00003213"/>
    </source>
</evidence>
<evidence type="ECO:0000256" key="9">
    <source>
        <dbReference type="ARBA" id="ARBA00049563"/>
    </source>
</evidence>
<comment type="function">
    <text evidence="2 10">Catalyzes the transfer of a dimethylallyl group onto the adenine at position 37 in tRNAs that read codons beginning with uridine, leading to the formation of N6-(dimethylallyl)adenosine (i(6)A).</text>
</comment>
<name>A0A857N7J3_9BACT</name>
<dbReference type="RefSeq" id="WP_161931710.1">
    <property type="nucleotide sequence ID" value="NZ_CP047901.1"/>
</dbReference>
<dbReference type="HAMAP" id="MF_00185">
    <property type="entry name" value="IPP_trans"/>
    <property type="match status" value="1"/>
</dbReference>
<dbReference type="EMBL" id="CP047901">
    <property type="protein sequence ID" value="QHO63323.1"/>
    <property type="molecule type" value="Genomic_DNA"/>
</dbReference>
<evidence type="ECO:0000256" key="10">
    <source>
        <dbReference type="HAMAP-Rule" id="MF_00185"/>
    </source>
</evidence>
<comment type="caution">
    <text evidence="10">Lacks conserved residue(s) required for the propagation of feature annotation.</text>
</comment>
<feature type="site" description="Interaction with substrate tRNA" evidence="10">
    <location>
        <position position="150"/>
    </location>
</feature>
<keyword evidence="4 10" id="KW-0808">Transferase</keyword>
<dbReference type="InterPro" id="IPR039657">
    <property type="entry name" value="Dimethylallyltransferase"/>
</dbReference>
<dbReference type="GO" id="GO:0052381">
    <property type="term" value="F:tRNA dimethylallyltransferase activity"/>
    <property type="evidence" value="ECO:0007669"/>
    <property type="project" value="UniProtKB-UniRule"/>
</dbReference>
<feature type="binding site" evidence="10">
    <location>
        <begin position="19"/>
        <end position="24"/>
    </location>
    <ligand>
        <name>substrate</name>
    </ligand>
</feature>
<reference evidence="12" key="1">
    <citation type="journal article" date="2020" name="Microorganisms">
        <title>Complete Genome of a Member of a New Bacterial Lineage in the Microgenomates Group Reveals an Unusual Nucleotide Composition Disparity Between Two Strands of DNA and Limited Metabolic Potential.</title>
        <authorList>
            <person name="Kadnikov V.V."/>
            <person name="Mardanov A.V."/>
            <person name="Beletsky A.V."/>
            <person name="Karnachuk O.V."/>
            <person name="Ravin N.V."/>
        </authorList>
    </citation>
    <scope>NUCLEOTIDE SEQUENCE [LARGE SCALE GENOMIC DNA]</scope>
</reference>
<dbReference type="AlphaFoldDB" id="A0A857N7J3"/>
<protein>
    <recommendedName>
        <fullName evidence="10">tRNA dimethylallyltransferase</fullName>
        <ecNumber evidence="10">2.5.1.75</ecNumber>
    </recommendedName>
    <alternativeName>
        <fullName evidence="10">Dimethylallyl diphosphate:tRNA dimethylallyltransferase</fullName>
        <shortName evidence="10">DMAPP:tRNA dimethylallyltransferase</shortName>
        <shortName evidence="10">DMATase</shortName>
    </alternativeName>
    <alternativeName>
        <fullName evidence="10">Isopentenyl-diphosphate:tRNA isopentenyltransferase</fullName>
        <shortName evidence="10">IPP transferase</shortName>
        <shortName evidence="10">IPPT</shortName>
        <shortName evidence="10">IPTase</shortName>
    </alternativeName>
</protein>
<dbReference type="PANTHER" id="PTHR11088">
    <property type="entry name" value="TRNA DIMETHYLALLYLTRANSFERASE"/>
    <property type="match status" value="1"/>
</dbReference>
<dbReference type="GO" id="GO:0005524">
    <property type="term" value="F:ATP binding"/>
    <property type="evidence" value="ECO:0007669"/>
    <property type="project" value="UniProtKB-UniRule"/>
</dbReference>
<evidence type="ECO:0000256" key="5">
    <source>
        <dbReference type="ARBA" id="ARBA00022694"/>
    </source>
</evidence>
<dbReference type="Pfam" id="PF01745">
    <property type="entry name" value="IPT"/>
    <property type="match status" value="1"/>
</dbReference>
<evidence type="ECO:0000256" key="4">
    <source>
        <dbReference type="ARBA" id="ARBA00022679"/>
    </source>
</evidence>
<dbReference type="Proteomes" id="UP000463983">
    <property type="component" value="Chromosome"/>
</dbReference>
<comment type="similarity">
    <text evidence="3 10">Belongs to the IPP transferase family.</text>
</comment>
<feature type="site" description="Interaction with substrate tRNA" evidence="10">
    <location>
        <position position="127"/>
    </location>
</feature>
<keyword evidence="5 10" id="KW-0819">tRNA processing</keyword>
<evidence type="ECO:0000256" key="1">
    <source>
        <dbReference type="ARBA" id="ARBA00001946"/>
    </source>
</evidence>